<name>A0A9P9WEH6_9PEZI</name>
<accession>A0A9P9WEH6</accession>
<reference evidence="2" key="1">
    <citation type="submission" date="2021-03" db="EMBL/GenBank/DDBJ databases">
        <title>Revisited historic fungal species revealed as producer of novel bioactive compounds through whole genome sequencing and comparative genomics.</title>
        <authorList>
            <person name="Vignolle G.A."/>
            <person name="Hochenegger N."/>
            <person name="Mach R.L."/>
            <person name="Mach-Aigner A.R."/>
            <person name="Javad Rahimi M."/>
            <person name="Salim K.A."/>
            <person name="Chan C.M."/>
            <person name="Lim L.B.L."/>
            <person name="Cai F."/>
            <person name="Druzhinina I.S."/>
            <person name="U'Ren J.M."/>
            <person name="Derntl C."/>
        </authorList>
    </citation>
    <scope>NUCLEOTIDE SEQUENCE</scope>
    <source>
        <strain evidence="2">TUCIM 5799</strain>
    </source>
</reference>
<proteinExistence type="predicted"/>
<feature type="region of interest" description="Disordered" evidence="1">
    <location>
        <begin position="1"/>
        <end position="55"/>
    </location>
</feature>
<dbReference type="EMBL" id="JAFIMR010000033">
    <property type="protein sequence ID" value="KAI1859710.1"/>
    <property type="molecule type" value="Genomic_DNA"/>
</dbReference>
<feature type="compositionally biased region" description="Polar residues" evidence="1">
    <location>
        <begin position="465"/>
        <end position="492"/>
    </location>
</feature>
<feature type="region of interest" description="Disordered" evidence="1">
    <location>
        <begin position="774"/>
        <end position="843"/>
    </location>
</feature>
<evidence type="ECO:0000256" key="1">
    <source>
        <dbReference type="SAM" id="MobiDB-lite"/>
    </source>
</evidence>
<keyword evidence="3" id="KW-1185">Reference proteome</keyword>
<gene>
    <name evidence="2" type="ORF">JX265_010159</name>
</gene>
<evidence type="ECO:0000313" key="3">
    <source>
        <dbReference type="Proteomes" id="UP000829685"/>
    </source>
</evidence>
<feature type="compositionally biased region" description="Basic and acidic residues" evidence="1">
    <location>
        <begin position="17"/>
        <end position="35"/>
    </location>
</feature>
<evidence type="ECO:0000313" key="2">
    <source>
        <dbReference type="EMBL" id="KAI1859710.1"/>
    </source>
</evidence>
<feature type="compositionally biased region" description="Acidic residues" evidence="1">
    <location>
        <begin position="795"/>
        <end position="806"/>
    </location>
</feature>
<organism evidence="2 3">
    <name type="scientific">Neoarthrinium moseri</name>
    <dbReference type="NCBI Taxonomy" id="1658444"/>
    <lineage>
        <taxon>Eukaryota</taxon>
        <taxon>Fungi</taxon>
        <taxon>Dikarya</taxon>
        <taxon>Ascomycota</taxon>
        <taxon>Pezizomycotina</taxon>
        <taxon>Sordariomycetes</taxon>
        <taxon>Xylariomycetidae</taxon>
        <taxon>Amphisphaeriales</taxon>
        <taxon>Apiosporaceae</taxon>
        <taxon>Neoarthrinium</taxon>
    </lineage>
</organism>
<sequence length="868" mass="96512">MQRATAMEMADDSDLSSSKEHLVSHAHTRPDDHPESVLLWDPPPPEANAPPRQHSSLVARLLRDKGKERERKAPEAILPLHFLDLPVDILRLVVKEITQTNDLTALARTCSTLYNLSIPHIYARFDIVWPDINIAASDSKGVDALTYGLSTLCLGSKFAQRTRWLRGGPAQGGSGSNRFIDNQYAKHTRKFGLGNGPASWISEYNITKESGKMLGTLVALAVAKMVNLETFVWDMPTGVLSDVFMALASLQDHYPDGRPKLDKVHIRWHENWEANVTATSLSSPVVPPTVPVSAVPIQNIQPLLLPFVTHTSSPSPPKYSDSQVEYPTFSVLPPLKSLSVLDIDELAYLDEISILVERSKDTLQELRLGVSQKAMTQDFVSTWEGTNLQQIDFDARWPGESTIGDKRLGGVLGVVVGRIYEIRQKAHSKPRRYSADSITPITETAPIPGAAGSSKAWMVSEDQHQAASGSLDSQEPSSMSGAFKAPQSNNDGIDSVDGKRRLVGKLKLQTLELERITLSMQVCCKAFDWSVLTNLTILNCNQHETLWKVLKRRFQPTVPPHGSAPGTPSQYHLALKRIHSDVTSHALISFIKETLGPNTLESLFLQDRRRSAPPPVSIDTIFKVAVKRHRSSLKKLLIDSNDKLGRESRSEGGRWKHWVLKSDMVCYITSGRLPSLKELAVNIHYKDWHSFLQRLPNVPELRSLYFPHIQEHIGGTYEPKELALQLVDIITLRPEVKLCYIGIRNKCFEVLECPARSGAADQLGSNGFAHHHHTGGAISVMDDEDNEDGSNNNSEADETEDDDDDAGTTASTPTDVDDDLTEVSDDVESDADNFEEPENHQSGTRLRLREILFYDDKVAIFKARHARL</sequence>
<dbReference type="Proteomes" id="UP000829685">
    <property type="component" value="Unassembled WGS sequence"/>
</dbReference>
<comment type="caution">
    <text evidence="2">The sequence shown here is derived from an EMBL/GenBank/DDBJ whole genome shotgun (WGS) entry which is preliminary data.</text>
</comment>
<dbReference type="AlphaFoldDB" id="A0A9P9WEH6"/>
<feature type="region of interest" description="Disordered" evidence="1">
    <location>
        <begin position="462"/>
        <end position="496"/>
    </location>
</feature>
<protein>
    <recommendedName>
        <fullName evidence="4">F-box domain-containing protein</fullName>
    </recommendedName>
</protein>
<evidence type="ECO:0008006" key="4">
    <source>
        <dbReference type="Google" id="ProtNLM"/>
    </source>
</evidence>
<feature type="compositionally biased region" description="Acidic residues" evidence="1">
    <location>
        <begin position="815"/>
        <end position="836"/>
    </location>
</feature>